<name>A0ABX2FHL6_9PSEU</name>
<dbReference type="Proteomes" id="UP000763557">
    <property type="component" value="Unassembled WGS sequence"/>
</dbReference>
<feature type="chain" id="PRO_5045775519" evidence="1">
    <location>
        <begin position="32"/>
        <end position="144"/>
    </location>
</feature>
<evidence type="ECO:0000256" key="1">
    <source>
        <dbReference type="SAM" id="SignalP"/>
    </source>
</evidence>
<dbReference type="RefSeq" id="WP_173141469.1">
    <property type="nucleotide sequence ID" value="NZ_CBCSGW010000021.1"/>
</dbReference>
<evidence type="ECO:0000313" key="3">
    <source>
        <dbReference type="Proteomes" id="UP000763557"/>
    </source>
</evidence>
<evidence type="ECO:0000313" key="2">
    <source>
        <dbReference type="EMBL" id="NRN70355.1"/>
    </source>
</evidence>
<gene>
    <name evidence="2" type="ORF">GC106_76200</name>
</gene>
<protein>
    <submittedName>
        <fullName evidence="2">Uncharacterized protein</fullName>
    </submittedName>
</protein>
<dbReference type="EMBL" id="JAAATY010000037">
    <property type="protein sequence ID" value="NRN70355.1"/>
    <property type="molecule type" value="Genomic_DNA"/>
</dbReference>
<organism evidence="2 3">
    <name type="scientific">Kibdelosporangium persicum</name>
    <dbReference type="NCBI Taxonomy" id="2698649"/>
    <lineage>
        <taxon>Bacteria</taxon>
        <taxon>Bacillati</taxon>
        <taxon>Actinomycetota</taxon>
        <taxon>Actinomycetes</taxon>
        <taxon>Pseudonocardiales</taxon>
        <taxon>Pseudonocardiaceae</taxon>
        <taxon>Kibdelosporangium</taxon>
    </lineage>
</organism>
<keyword evidence="3" id="KW-1185">Reference proteome</keyword>
<reference evidence="2 3" key="1">
    <citation type="submission" date="2020-01" db="EMBL/GenBank/DDBJ databases">
        <title>Kibdelosporangium persica a novel Actinomycetes from a hot desert in Iran.</title>
        <authorList>
            <person name="Safaei N."/>
            <person name="Zaburannyi N."/>
            <person name="Mueller R."/>
            <person name="Wink J."/>
        </authorList>
    </citation>
    <scope>NUCLEOTIDE SEQUENCE [LARGE SCALE GENOMIC DNA]</scope>
    <source>
        <strain evidence="2 3">4NS15</strain>
    </source>
</reference>
<sequence>MGKTTRRATSMGLMAMATVVAGLLTAPAANAASWYSSVPTNATNVETVMEAELGSGGYLQIRRGKYDGRTYLWGRVASPGSTYNSDHTLRFQIGLGCASATTSKDIDRTTYTSATTRDTDCTYFANIIKRSTGKVVKGLQLNNP</sequence>
<proteinExistence type="predicted"/>
<accession>A0ABX2FHL6</accession>
<comment type="caution">
    <text evidence="2">The sequence shown here is derived from an EMBL/GenBank/DDBJ whole genome shotgun (WGS) entry which is preliminary data.</text>
</comment>
<feature type="signal peptide" evidence="1">
    <location>
        <begin position="1"/>
        <end position="31"/>
    </location>
</feature>
<keyword evidence="1" id="KW-0732">Signal</keyword>